<dbReference type="AlphaFoldDB" id="G7USM9"/>
<name>G7USM9_PSEUP</name>
<reference evidence="2 3" key="1">
    <citation type="journal article" date="2012" name="J. Bacteriol.">
        <title>Complete Genome Sequence of the BTEX-Degrading Bacterium Pseudoxanthomonas spadix BD-a59.</title>
        <authorList>
            <person name="Lee S.H."/>
            <person name="Jin H.M."/>
            <person name="Lee H.J."/>
            <person name="Kim J.M."/>
            <person name="Jeon C.O."/>
        </authorList>
    </citation>
    <scope>NUCLEOTIDE SEQUENCE [LARGE SCALE GENOMIC DNA]</scope>
    <source>
        <strain evidence="2 3">BD-a59</strain>
    </source>
</reference>
<keyword evidence="3" id="KW-1185">Reference proteome</keyword>
<dbReference type="SUPFAM" id="SSF48452">
    <property type="entry name" value="TPR-like"/>
    <property type="match status" value="1"/>
</dbReference>
<dbReference type="eggNOG" id="COG4783">
    <property type="taxonomic scope" value="Bacteria"/>
</dbReference>
<dbReference type="EMBL" id="CP003093">
    <property type="protein sequence ID" value="AER57280.1"/>
    <property type="molecule type" value="Genomic_DNA"/>
</dbReference>
<feature type="compositionally biased region" description="Basic and acidic residues" evidence="1">
    <location>
        <begin position="7"/>
        <end position="19"/>
    </location>
</feature>
<dbReference type="KEGG" id="psd:DSC_13180"/>
<dbReference type="Proteomes" id="UP000005870">
    <property type="component" value="Chromosome"/>
</dbReference>
<dbReference type="InterPro" id="IPR011990">
    <property type="entry name" value="TPR-like_helical_dom_sf"/>
</dbReference>
<evidence type="ECO:0000313" key="2">
    <source>
        <dbReference type="EMBL" id="AER57280.1"/>
    </source>
</evidence>
<accession>G7USM9</accession>
<organism evidence="2 3">
    <name type="scientific">Pseudoxanthomonas spadix (strain BD-a59)</name>
    <dbReference type="NCBI Taxonomy" id="1045855"/>
    <lineage>
        <taxon>Bacteria</taxon>
        <taxon>Pseudomonadati</taxon>
        <taxon>Pseudomonadota</taxon>
        <taxon>Gammaproteobacteria</taxon>
        <taxon>Lysobacterales</taxon>
        <taxon>Lysobacteraceae</taxon>
        <taxon>Pseudoxanthomonas</taxon>
    </lineage>
</organism>
<sequence length="526" mass="56037">MNPRPDQLPDGRIEPHIDWHSGPGEDQQRARAVPARATPPRWPWLLGLVAVAGLATAIMLRKPIADRMWQGTRVQALLDQGEEAIAQGKLTAADGSGARQRFEAALALDNDRSEARQGLARVGAAAIAQARAALNANDLDAARQALLLARQLQVPRAQSDAVAADLRKRQATAAGVGALIARAVAARDAGRLDGDPDAALPLFQRVLALQPDNTIALEAREDLLSDQLAQARRALQAGQLADGARRIGRVRELDPGHYDLPDATAELARALDRQRRLADAELRRGRLERAVASYQAVLAAAPGDAAATLGLQNVATQYAQRARRAAGDFDFDAASADLAQARALAPQSRAVSEASGAIARAHRSQARLEAAAPASAQRQRRIQALLADAQRAQARGQWIEPPGESAFDKLRAAQALAPDEPTVRRAAQRLVPQVQRCVSEELSANRVRAAQACLDAWQALAPGDSDLRTARRQLAMRWIDIGNERLGAGELGAANEALQRARGLDRSAPGLDAFAARVVHARTGGG</sequence>
<dbReference type="HOGENOM" id="CLU_041797_0_0_6"/>
<evidence type="ECO:0008006" key="4">
    <source>
        <dbReference type="Google" id="ProtNLM"/>
    </source>
</evidence>
<evidence type="ECO:0000313" key="3">
    <source>
        <dbReference type="Proteomes" id="UP000005870"/>
    </source>
</evidence>
<proteinExistence type="predicted"/>
<dbReference type="Gene3D" id="1.25.40.10">
    <property type="entry name" value="Tetratricopeptide repeat domain"/>
    <property type="match status" value="1"/>
</dbReference>
<dbReference type="STRING" id="1045855.DSC_13180"/>
<feature type="region of interest" description="Disordered" evidence="1">
    <location>
        <begin position="1"/>
        <end position="35"/>
    </location>
</feature>
<evidence type="ECO:0000256" key="1">
    <source>
        <dbReference type="SAM" id="MobiDB-lite"/>
    </source>
</evidence>
<protein>
    <recommendedName>
        <fullName evidence="4">Tetratricopeptide repeat protein</fullName>
    </recommendedName>
</protein>
<gene>
    <name evidence="2" type="ordered locus">DSC_13180</name>
</gene>